<proteinExistence type="predicted"/>
<dbReference type="EMBL" id="KB569558">
    <property type="protein sequence ID" value="EMP27494.1"/>
    <property type="molecule type" value="Genomic_DNA"/>
</dbReference>
<accession>M7AS68</accession>
<sequence>MNLRHLSPWLELAPSVLGAGGVNLPSAQLEEALWQILKSSPSLLQASEAAEDVCCCEQGEMEKCNEAQWEEALKCGKRRKSRNEGTAGSKASEKPAWKKRKAARLILRSAGWRISRN</sequence>
<name>M7AS68_CHEMY</name>
<evidence type="ECO:0000256" key="1">
    <source>
        <dbReference type="SAM" id="MobiDB-lite"/>
    </source>
</evidence>
<reference evidence="3" key="1">
    <citation type="journal article" date="2013" name="Nat. Genet.">
        <title>The draft genomes of soft-shell turtle and green sea turtle yield insights into the development and evolution of the turtle-specific body plan.</title>
        <authorList>
            <person name="Wang Z."/>
            <person name="Pascual-Anaya J."/>
            <person name="Zadissa A."/>
            <person name="Li W."/>
            <person name="Niimura Y."/>
            <person name="Huang Z."/>
            <person name="Li C."/>
            <person name="White S."/>
            <person name="Xiong Z."/>
            <person name="Fang D."/>
            <person name="Wang B."/>
            <person name="Ming Y."/>
            <person name="Chen Y."/>
            <person name="Zheng Y."/>
            <person name="Kuraku S."/>
            <person name="Pignatelli M."/>
            <person name="Herrero J."/>
            <person name="Beal K."/>
            <person name="Nozawa M."/>
            <person name="Li Q."/>
            <person name="Wang J."/>
            <person name="Zhang H."/>
            <person name="Yu L."/>
            <person name="Shigenobu S."/>
            <person name="Wang J."/>
            <person name="Liu J."/>
            <person name="Flicek P."/>
            <person name="Searle S."/>
            <person name="Wang J."/>
            <person name="Kuratani S."/>
            <person name="Yin Y."/>
            <person name="Aken B."/>
            <person name="Zhang G."/>
            <person name="Irie N."/>
        </authorList>
    </citation>
    <scope>NUCLEOTIDE SEQUENCE [LARGE SCALE GENOMIC DNA]</scope>
</reference>
<dbReference type="Proteomes" id="UP000031443">
    <property type="component" value="Unassembled WGS sequence"/>
</dbReference>
<protein>
    <submittedName>
        <fullName evidence="2">Uncharacterized protein</fullName>
    </submittedName>
</protein>
<evidence type="ECO:0000313" key="3">
    <source>
        <dbReference type="Proteomes" id="UP000031443"/>
    </source>
</evidence>
<feature type="region of interest" description="Disordered" evidence="1">
    <location>
        <begin position="77"/>
        <end position="100"/>
    </location>
</feature>
<keyword evidence="3" id="KW-1185">Reference proteome</keyword>
<evidence type="ECO:0000313" key="2">
    <source>
        <dbReference type="EMBL" id="EMP27494.1"/>
    </source>
</evidence>
<dbReference type="AlphaFoldDB" id="M7AS68"/>
<organism evidence="2 3">
    <name type="scientific">Chelonia mydas</name>
    <name type="common">Green sea-turtle</name>
    <name type="synonym">Chelonia agassizi</name>
    <dbReference type="NCBI Taxonomy" id="8469"/>
    <lineage>
        <taxon>Eukaryota</taxon>
        <taxon>Metazoa</taxon>
        <taxon>Chordata</taxon>
        <taxon>Craniata</taxon>
        <taxon>Vertebrata</taxon>
        <taxon>Euteleostomi</taxon>
        <taxon>Archelosauria</taxon>
        <taxon>Testudinata</taxon>
        <taxon>Testudines</taxon>
        <taxon>Cryptodira</taxon>
        <taxon>Durocryptodira</taxon>
        <taxon>Americhelydia</taxon>
        <taxon>Chelonioidea</taxon>
        <taxon>Cheloniidae</taxon>
        <taxon>Chelonia</taxon>
    </lineage>
</organism>
<gene>
    <name evidence="2" type="ORF">UY3_15398</name>
</gene>